<keyword evidence="1" id="KW-0732">Signal</keyword>
<evidence type="ECO:0000313" key="2">
    <source>
        <dbReference type="EMBL" id="QHL87020.1"/>
    </source>
</evidence>
<dbReference type="InterPro" id="IPR025737">
    <property type="entry name" value="FApF"/>
</dbReference>
<dbReference type="Proteomes" id="UP000464214">
    <property type="component" value="Chromosome"/>
</dbReference>
<feature type="signal peptide" evidence="1">
    <location>
        <begin position="1"/>
        <end position="40"/>
    </location>
</feature>
<keyword evidence="3" id="KW-1185">Reference proteome</keyword>
<reference evidence="2 3" key="1">
    <citation type="submission" date="2020-01" db="EMBL/GenBank/DDBJ databases">
        <authorList>
            <person name="Kim M."/>
        </authorList>
    </citation>
    <scope>NUCLEOTIDE SEQUENCE [LARGE SCALE GENOMIC DNA]</scope>
    <source>
        <strain evidence="2 3">BT10</strain>
    </source>
</reference>
<protein>
    <recommendedName>
        <fullName evidence="4">Transporter</fullName>
    </recommendedName>
</protein>
<sequence>MSKMGAEFFTFGVKSNSIFYSMKKASLLLFFLLVQLTVFAQEAAEQEFETDRPSKTEASSLVPNGYFQLETGAQFERNEYGDLVGKEWLYPQALVRVGISSIVEFRAEGTFRRQQTWSGDQLAYQRKGLSTVRVGSKVNVLQEKGLVPELSLLLMLELPLGKEGYKPENVAPEFKLLLSNHLTDRIQLQYNVGYRKEPEYGEMEEKIQYSATLSGKLTDRISLFGEYFGEKTNTNSENNIDGGLQFLILPNLQIDAIIGTNLSLDVPNFFTGVGLSLRLPQ</sequence>
<evidence type="ECO:0000313" key="3">
    <source>
        <dbReference type="Proteomes" id="UP000464214"/>
    </source>
</evidence>
<organism evidence="2 3">
    <name type="scientific">Nibribacter ruber</name>
    <dbReference type="NCBI Taxonomy" id="2698458"/>
    <lineage>
        <taxon>Bacteria</taxon>
        <taxon>Pseudomonadati</taxon>
        <taxon>Bacteroidota</taxon>
        <taxon>Cytophagia</taxon>
        <taxon>Cytophagales</taxon>
        <taxon>Hymenobacteraceae</taxon>
        <taxon>Nibribacter</taxon>
    </lineage>
</organism>
<dbReference type="AlphaFoldDB" id="A0A6P1NVE2"/>
<dbReference type="KEGG" id="nib:GU926_06050"/>
<feature type="chain" id="PRO_5026885251" description="Transporter" evidence="1">
    <location>
        <begin position="41"/>
        <end position="281"/>
    </location>
</feature>
<name>A0A6P1NVE2_9BACT</name>
<dbReference type="Pfam" id="PF13557">
    <property type="entry name" value="Phenol_MetA_deg"/>
    <property type="match status" value="1"/>
</dbReference>
<gene>
    <name evidence="2" type="ORF">GU926_06050</name>
</gene>
<dbReference type="EMBL" id="CP047897">
    <property type="protein sequence ID" value="QHL87020.1"/>
    <property type="molecule type" value="Genomic_DNA"/>
</dbReference>
<accession>A0A6P1NVE2</accession>
<evidence type="ECO:0000256" key="1">
    <source>
        <dbReference type="SAM" id="SignalP"/>
    </source>
</evidence>
<dbReference type="RefSeq" id="WP_160689992.1">
    <property type="nucleotide sequence ID" value="NZ_CP047897.1"/>
</dbReference>
<evidence type="ECO:0008006" key="4">
    <source>
        <dbReference type="Google" id="ProtNLM"/>
    </source>
</evidence>
<proteinExistence type="predicted"/>